<sequence length="1147" mass="122186">MVLSASASSESISISISGSSQPNGGSVRNGSGPASRSRTDSYTNIYDDRELSASQPARCLWLVRKSTNEYVKCNRVYPSLEHLYRHVEHAHFSEEIPLFAQGDDSPRASTSRVGPPPRPKRGGPIKKFVGCRWDKDCKRFNERDLLVAHVKEKHFDPYKLACSYERCGSYDFARKAERNEHHENEHLRPDGTSDARRKRLRLTKFKDDTGQTREENGCQPCFSKLYPALSAELKRNTTLGFEQLKIGEGNDSFNETVELPFWVECLTPIAMSNREKPARDKAIADGRISPTYSDSGFSAIGGVGSLTRRDPSSQISQMADTESSSSDDMQEDDDVRTFRNPYAFSRSDNVTIPIFGRRDVKLARRADLSLPQIPTTYQIAAEELGSDGHRRTSRHPLMGSLRATETSSEDSSSDSETNGEVSISATAKWLRGAKLDFEKRGLTVDQWRKEQRRLRRKLFQDHPDVGIESDDEKPPVGPSRLGLNGIKTSPTHMHSGASAIAGPSRLGPAQMNQNGRSLGSHDFSFAALPSIPKRALPLKKAAKPVEPPVAASGLDVPSASKPLPRLEGTRVAYVIPMRHSLPPKPQTTLDVPRPPEPQAILAVPHPPTFALPPKPKTTPSLPPTFSSHADAEMQERSDEDVVGTSFNTSRLASTRLSPTANELRPTNSSSPDKGNNPSLPMSGSSTPGASTPGASTPGASSSIAKSKPALFAKPTVSNAFTALRKDKEDMERAKRDKEHQAAQRAVLQELGRSRDDAISISSASESDDEASPERKRPRLSTSPSKGNSAGRLQDAPASSSVNERRSSVHPTGQGVPSQASTAANGAPKAARLFGPASVINRRASAGMYGGVDSEAVQSVTGQRTGTPTEQSKHQGTSSQSSSIFKAFQDAVQKHDGPGRPSTSAKHDLFASLAQVRLAGTNNQAKRRVGDSGDSDEEVDQLEDSQPAVLSQQSTASLSQSPLPPSLHSPAAAVLSKQSASPAKASTSVQAPAPAQGQRPPAKSVSPVKGPRSGQSAASPSKPASRVGQSAGLPAGMPSRAATIPQLFAKAQSKLASSSDRGSASGLPATGSRPPGLGFAPGPSTAKVASHQDAMPTVRNAPARAVPGGPSLIPSKVPAALAANPAPMPSRVSAPIELIDLTLDSDSD</sequence>
<feature type="region of interest" description="Disordered" evidence="1">
    <location>
        <begin position="179"/>
        <end position="198"/>
    </location>
</feature>
<feature type="region of interest" description="Disordered" evidence="1">
    <location>
        <begin position="383"/>
        <end position="421"/>
    </location>
</feature>
<feature type="compositionally biased region" description="Low complexity" evidence="1">
    <location>
        <begin position="1"/>
        <end position="20"/>
    </location>
</feature>
<evidence type="ECO:0000313" key="3">
    <source>
        <dbReference type="Proteomes" id="UP000077684"/>
    </source>
</evidence>
<feature type="compositionally biased region" description="Polar residues" evidence="1">
    <location>
        <begin position="976"/>
        <end position="988"/>
    </location>
</feature>
<gene>
    <name evidence="2" type="ORF">A4X06_0g3343</name>
</gene>
<feature type="region of interest" description="Disordered" evidence="1">
    <location>
        <begin position="299"/>
        <end position="333"/>
    </location>
</feature>
<name>A0A8X7SXJ0_9BASI</name>
<feature type="compositionally biased region" description="Low complexity" evidence="1">
    <location>
        <begin position="873"/>
        <end position="882"/>
    </location>
</feature>
<feature type="compositionally biased region" description="Low complexity" evidence="1">
    <location>
        <begin position="682"/>
        <end position="702"/>
    </location>
</feature>
<feature type="region of interest" description="Disordered" evidence="1">
    <location>
        <begin position="98"/>
        <end position="125"/>
    </location>
</feature>
<evidence type="ECO:0000313" key="2">
    <source>
        <dbReference type="EMBL" id="KAE8249182.1"/>
    </source>
</evidence>
<feature type="region of interest" description="Disordered" evidence="1">
    <location>
        <begin position="579"/>
        <end position="828"/>
    </location>
</feature>
<comment type="caution">
    <text evidence="2">The sequence shown here is derived from an EMBL/GenBank/DDBJ whole genome shotgun (WGS) entry which is preliminary data.</text>
</comment>
<feature type="compositionally biased region" description="Polar residues" evidence="1">
    <location>
        <begin position="855"/>
        <end position="869"/>
    </location>
</feature>
<feature type="compositionally biased region" description="Polar residues" evidence="1">
    <location>
        <begin position="644"/>
        <end position="681"/>
    </location>
</feature>
<dbReference type="Proteomes" id="UP000077684">
    <property type="component" value="Unassembled WGS sequence"/>
</dbReference>
<evidence type="ECO:0000256" key="1">
    <source>
        <dbReference type="SAM" id="MobiDB-lite"/>
    </source>
</evidence>
<accession>A0A8X7SXJ0</accession>
<reference evidence="2" key="2">
    <citation type="journal article" date="2019" name="IMA Fungus">
        <title>Genome sequencing and comparison of five Tilletia species to identify candidate genes for the detection of regulated species infecting wheat.</title>
        <authorList>
            <person name="Nguyen H.D.T."/>
            <person name="Sultana T."/>
            <person name="Kesanakurti P."/>
            <person name="Hambleton S."/>
        </authorList>
    </citation>
    <scope>NUCLEOTIDE SEQUENCE</scope>
    <source>
        <strain evidence="2">DAOMC 236426</strain>
    </source>
</reference>
<feature type="compositionally biased region" description="Polar residues" evidence="1">
    <location>
        <begin position="21"/>
        <end position="40"/>
    </location>
</feature>
<feature type="compositionally biased region" description="Basic and acidic residues" evidence="1">
    <location>
        <begin position="179"/>
        <end position="195"/>
    </location>
</feature>
<keyword evidence="3" id="KW-1185">Reference proteome</keyword>
<dbReference type="AlphaFoldDB" id="A0A8X7SXJ0"/>
<reference evidence="2" key="1">
    <citation type="submission" date="2016-04" db="EMBL/GenBank/DDBJ databases">
        <authorList>
            <person name="Nguyen H.D."/>
            <person name="Samba Siva P."/>
            <person name="Cullis J."/>
            <person name="Levesque C.A."/>
            <person name="Hambleton S."/>
        </authorList>
    </citation>
    <scope>NUCLEOTIDE SEQUENCE</scope>
    <source>
        <strain evidence="2">DAOMC 236426</strain>
    </source>
</reference>
<feature type="region of interest" description="Disordered" evidence="1">
    <location>
        <begin position="1"/>
        <end position="40"/>
    </location>
</feature>
<feature type="region of interest" description="Disordered" evidence="1">
    <location>
        <begin position="854"/>
        <end position="1094"/>
    </location>
</feature>
<proteinExistence type="predicted"/>
<feature type="compositionally biased region" description="Basic and acidic residues" evidence="1">
    <location>
        <begin position="723"/>
        <end position="741"/>
    </location>
</feature>
<organism evidence="2 3">
    <name type="scientific">Tilletia controversa</name>
    <name type="common">dwarf bunt fungus</name>
    <dbReference type="NCBI Taxonomy" id="13291"/>
    <lineage>
        <taxon>Eukaryota</taxon>
        <taxon>Fungi</taxon>
        <taxon>Dikarya</taxon>
        <taxon>Basidiomycota</taxon>
        <taxon>Ustilaginomycotina</taxon>
        <taxon>Exobasidiomycetes</taxon>
        <taxon>Tilletiales</taxon>
        <taxon>Tilletiaceae</taxon>
        <taxon>Tilletia</taxon>
    </lineage>
</organism>
<feature type="compositionally biased region" description="Acidic residues" evidence="1">
    <location>
        <begin position="932"/>
        <end position="942"/>
    </location>
</feature>
<feature type="compositionally biased region" description="Low complexity" evidence="1">
    <location>
        <begin position="989"/>
        <end position="1001"/>
    </location>
</feature>
<protein>
    <recommendedName>
        <fullName evidence="4">C2H2-type domain-containing protein</fullName>
    </recommendedName>
</protein>
<evidence type="ECO:0008006" key="4">
    <source>
        <dbReference type="Google" id="ProtNLM"/>
    </source>
</evidence>
<feature type="compositionally biased region" description="Polar residues" evidence="1">
    <location>
        <begin position="808"/>
        <end position="823"/>
    </location>
</feature>
<feature type="compositionally biased region" description="Pro residues" evidence="1">
    <location>
        <begin position="604"/>
        <end position="622"/>
    </location>
</feature>
<feature type="compositionally biased region" description="Low complexity" evidence="1">
    <location>
        <begin position="947"/>
        <end position="960"/>
    </location>
</feature>
<dbReference type="EMBL" id="LWDE02000299">
    <property type="protein sequence ID" value="KAE8249182.1"/>
    <property type="molecule type" value="Genomic_DNA"/>
</dbReference>